<dbReference type="Pfam" id="PF18701">
    <property type="entry name" value="DUF5641"/>
    <property type="match status" value="1"/>
</dbReference>
<accession>U4TSL5</accession>
<protein>
    <recommendedName>
        <fullName evidence="1">DUF5641 domain-containing protein</fullName>
    </recommendedName>
</protein>
<dbReference type="STRING" id="77166.U4TSL5"/>
<feature type="domain" description="DUF5641" evidence="1">
    <location>
        <begin position="2"/>
        <end position="66"/>
    </location>
</feature>
<evidence type="ECO:0000259" key="1">
    <source>
        <dbReference type="Pfam" id="PF18701"/>
    </source>
</evidence>
<proteinExistence type="predicted"/>
<gene>
    <name evidence="2" type="ORF">D910_01934</name>
</gene>
<dbReference type="EMBL" id="KB631589">
    <property type="protein sequence ID" value="ERL84504.1"/>
    <property type="molecule type" value="Genomic_DNA"/>
</dbReference>
<evidence type="ECO:0000313" key="2">
    <source>
        <dbReference type="EMBL" id="ERL84504.1"/>
    </source>
</evidence>
<organism evidence="2 3">
    <name type="scientific">Dendroctonus ponderosae</name>
    <name type="common">Mountain pine beetle</name>
    <dbReference type="NCBI Taxonomy" id="77166"/>
    <lineage>
        <taxon>Eukaryota</taxon>
        <taxon>Metazoa</taxon>
        <taxon>Ecdysozoa</taxon>
        <taxon>Arthropoda</taxon>
        <taxon>Hexapoda</taxon>
        <taxon>Insecta</taxon>
        <taxon>Pterygota</taxon>
        <taxon>Neoptera</taxon>
        <taxon>Endopterygota</taxon>
        <taxon>Coleoptera</taxon>
        <taxon>Polyphaga</taxon>
        <taxon>Cucujiformia</taxon>
        <taxon>Curculionidae</taxon>
        <taxon>Scolytinae</taxon>
        <taxon>Dendroctonus</taxon>
    </lineage>
</organism>
<name>U4TSL5_DENPD</name>
<reference evidence="2 3" key="1">
    <citation type="journal article" date="2013" name="Genome Biol.">
        <title>Draft genome of the mountain pine beetle, Dendroctonus ponderosae Hopkins, a major forest pest.</title>
        <authorList>
            <person name="Keeling C.I."/>
            <person name="Yuen M.M."/>
            <person name="Liao N.Y."/>
            <person name="Docking T.R."/>
            <person name="Chan S.K."/>
            <person name="Taylor G.A."/>
            <person name="Palmquist D.L."/>
            <person name="Jackman S.D."/>
            <person name="Nguyen A."/>
            <person name="Li M."/>
            <person name="Henderson H."/>
            <person name="Janes J.K."/>
            <person name="Zhao Y."/>
            <person name="Pandoh P."/>
            <person name="Moore R."/>
            <person name="Sperling F.A."/>
            <person name="Huber D.P."/>
            <person name="Birol I."/>
            <person name="Jones S.J."/>
            <person name="Bohlmann J."/>
        </authorList>
    </citation>
    <scope>NUCLEOTIDE SEQUENCE</scope>
</reference>
<dbReference type="AlphaFoldDB" id="U4TSL5"/>
<dbReference type="InterPro" id="IPR040676">
    <property type="entry name" value="DUF5641"/>
</dbReference>
<sequence>MLQQINQSFWKQWSSSYVADLQRRVKWKTKGSTLKLGTTVVLKNDNVSPCRWLLGRIIEAHPGLDGEGAKSSDIAGHCTRLFCCSICQETFVQPYGSAIAEPESNRTECGDIILKLKHDSPVVFP</sequence>
<evidence type="ECO:0000313" key="3">
    <source>
        <dbReference type="Proteomes" id="UP000030742"/>
    </source>
</evidence>
<dbReference type="Proteomes" id="UP000030742">
    <property type="component" value="Unassembled WGS sequence"/>
</dbReference>